<protein>
    <submittedName>
        <fullName evidence="4">Nucleolin 2</fullName>
    </submittedName>
</protein>
<dbReference type="AlphaFoldDB" id="A0ABD1BD87"/>
<evidence type="ECO:0000313" key="5">
    <source>
        <dbReference type="Proteomes" id="UP001558713"/>
    </source>
</evidence>
<dbReference type="InterPro" id="IPR035979">
    <property type="entry name" value="RBD_domain_sf"/>
</dbReference>
<organism evidence="4 5">
    <name type="scientific">Cardamine amara subsp. amara</name>
    <dbReference type="NCBI Taxonomy" id="228776"/>
    <lineage>
        <taxon>Eukaryota</taxon>
        <taxon>Viridiplantae</taxon>
        <taxon>Streptophyta</taxon>
        <taxon>Embryophyta</taxon>
        <taxon>Tracheophyta</taxon>
        <taxon>Spermatophyta</taxon>
        <taxon>Magnoliopsida</taxon>
        <taxon>eudicotyledons</taxon>
        <taxon>Gunneridae</taxon>
        <taxon>Pentapetalae</taxon>
        <taxon>rosids</taxon>
        <taxon>malvids</taxon>
        <taxon>Brassicales</taxon>
        <taxon>Brassicaceae</taxon>
        <taxon>Cardamineae</taxon>
        <taxon>Cardamine</taxon>
    </lineage>
</organism>
<dbReference type="Pfam" id="PF00076">
    <property type="entry name" value="RRM_1"/>
    <property type="match status" value="1"/>
</dbReference>
<evidence type="ECO:0000256" key="1">
    <source>
        <dbReference type="PROSITE-ProRule" id="PRU00176"/>
    </source>
</evidence>
<dbReference type="PROSITE" id="PS50102">
    <property type="entry name" value="RRM"/>
    <property type="match status" value="1"/>
</dbReference>
<gene>
    <name evidence="4" type="ORF">V5N11_025356</name>
</gene>
<dbReference type="Gene3D" id="3.30.70.330">
    <property type="match status" value="1"/>
</dbReference>
<name>A0ABD1BD87_CARAN</name>
<feature type="domain" description="RRM" evidence="3">
    <location>
        <begin position="116"/>
        <end position="196"/>
    </location>
</feature>
<evidence type="ECO:0000256" key="2">
    <source>
        <dbReference type="SAM" id="MobiDB-lite"/>
    </source>
</evidence>
<dbReference type="Proteomes" id="UP001558713">
    <property type="component" value="Unassembled WGS sequence"/>
</dbReference>
<dbReference type="GO" id="GO:0003723">
    <property type="term" value="F:RNA binding"/>
    <property type="evidence" value="ECO:0007669"/>
    <property type="project" value="UniProtKB-UniRule"/>
</dbReference>
<dbReference type="InterPro" id="IPR000504">
    <property type="entry name" value="RRM_dom"/>
</dbReference>
<keyword evidence="5" id="KW-1185">Reference proteome</keyword>
<dbReference type="InterPro" id="IPR012677">
    <property type="entry name" value="Nucleotide-bd_a/b_plait_sf"/>
</dbReference>
<reference evidence="4 5" key="1">
    <citation type="submission" date="2024-04" db="EMBL/GenBank/DDBJ databases">
        <title>Genome assembly C_amara_ONT_v2.</title>
        <authorList>
            <person name="Yant L."/>
            <person name="Moore C."/>
            <person name="Slenker M."/>
        </authorList>
    </citation>
    <scope>NUCLEOTIDE SEQUENCE [LARGE SCALE GENOMIC DNA]</scope>
    <source>
        <tissue evidence="4">Leaf</tissue>
    </source>
</reference>
<proteinExistence type="predicted"/>
<evidence type="ECO:0000259" key="3">
    <source>
        <dbReference type="PROSITE" id="PS50102"/>
    </source>
</evidence>
<keyword evidence="1" id="KW-0694">RNA-binding</keyword>
<comment type="caution">
    <text evidence="4">The sequence shown here is derived from an EMBL/GenBank/DDBJ whole genome shotgun (WGS) entry which is preliminary data.</text>
</comment>
<feature type="region of interest" description="Disordered" evidence="2">
    <location>
        <begin position="1"/>
        <end position="35"/>
    </location>
</feature>
<dbReference type="SMART" id="SM00360">
    <property type="entry name" value="RRM"/>
    <property type="match status" value="1"/>
</dbReference>
<sequence length="265" mass="30632">MDKGLKKWSTSTDVEPVHKATNPLQKAKRGLDDLEIKEKRKKQKIDKEKSDKKEIKKLRKSFKELTEIMKELQEIFQSKAHLPVISFGQKKEPVKKPQPINECNFGNKDHLINANHSVFVRGFDTSLPRQQIKNALWKHFESYGKVETVYVPIECATGSSLGYAFVEMEEGFTNKLLNLDGSDVDELDLDVEHAKFRPESFGFDDFIGCKRCCNYMPWLTDRVKNGPYHGRFARYCPDKKWRTVGTPFSKIGRFTAIVGRVYSFT</sequence>
<accession>A0ABD1BD87</accession>
<evidence type="ECO:0000313" key="4">
    <source>
        <dbReference type="EMBL" id="KAL1216867.1"/>
    </source>
</evidence>
<dbReference type="SUPFAM" id="SSF54928">
    <property type="entry name" value="RNA-binding domain, RBD"/>
    <property type="match status" value="1"/>
</dbReference>
<dbReference type="EMBL" id="JBANAX010000259">
    <property type="protein sequence ID" value="KAL1216867.1"/>
    <property type="molecule type" value="Genomic_DNA"/>
</dbReference>